<evidence type="ECO:0000313" key="3">
    <source>
        <dbReference type="Proteomes" id="UP000552644"/>
    </source>
</evidence>
<protein>
    <submittedName>
        <fullName evidence="2">LmbE family N-acetylglucosaminyl deacetylase</fullName>
    </submittedName>
</protein>
<dbReference type="GO" id="GO:0016137">
    <property type="term" value="P:glycoside metabolic process"/>
    <property type="evidence" value="ECO:0007669"/>
    <property type="project" value="UniProtKB-ARBA"/>
</dbReference>
<evidence type="ECO:0000313" key="2">
    <source>
        <dbReference type="EMBL" id="MBB4918216.1"/>
    </source>
</evidence>
<dbReference type="Proteomes" id="UP000552644">
    <property type="component" value="Unassembled WGS sequence"/>
</dbReference>
<dbReference type="Gene3D" id="3.40.50.10320">
    <property type="entry name" value="LmbE-like"/>
    <property type="match status" value="1"/>
</dbReference>
<organism evidence="2 3">
    <name type="scientific">Streptosporangium saharense</name>
    <dbReference type="NCBI Taxonomy" id="1706840"/>
    <lineage>
        <taxon>Bacteria</taxon>
        <taxon>Bacillati</taxon>
        <taxon>Actinomycetota</taxon>
        <taxon>Actinomycetes</taxon>
        <taxon>Streptosporangiales</taxon>
        <taxon>Streptosporangiaceae</taxon>
        <taxon>Streptosporangium</taxon>
    </lineage>
</organism>
<name>A0A7W7QR21_9ACTN</name>
<sequence>MSWRTIVVSPHFDDAAMSVAGVLARDEGPSVIVTVLGGAAAERESAWDRLCGFGSAEETARERLAEDARACEVLGADQVALDYPDVPARALPLPGLTDFLAANVTPDTRVLVPMGIGNADHEAVRDRALDALRGLGAGEVLAYADLPYASAAREWGTSQAAEALADRRPVLALAERHRLRPEPPVRLSEREWALKRRAVLSYASQIAPLACEYGEFVAMPGPLQHELLWTLEEEGAETNSR</sequence>
<dbReference type="Pfam" id="PF02585">
    <property type="entry name" value="PIG-L"/>
    <property type="match status" value="1"/>
</dbReference>
<dbReference type="EMBL" id="JACHJP010000006">
    <property type="protein sequence ID" value="MBB4918216.1"/>
    <property type="molecule type" value="Genomic_DNA"/>
</dbReference>
<comment type="caution">
    <text evidence="2">The sequence shown here is derived from an EMBL/GenBank/DDBJ whole genome shotgun (WGS) entry which is preliminary data.</text>
</comment>
<dbReference type="AlphaFoldDB" id="A0A7W7QR21"/>
<dbReference type="InterPro" id="IPR003737">
    <property type="entry name" value="GlcNAc_PI_deacetylase-related"/>
</dbReference>
<accession>A0A7W7QR21</accession>
<evidence type="ECO:0000256" key="1">
    <source>
        <dbReference type="ARBA" id="ARBA00022833"/>
    </source>
</evidence>
<proteinExistence type="predicted"/>
<dbReference type="SUPFAM" id="SSF102588">
    <property type="entry name" value="LmbE-like"/>
    <property type="match status" value="1"/>
</dbReference>
<keyword evidence="3" id="KW-1185">Reference proteome</keyword>
<dbReference type="InterPro" id="IPR024078">
    <property type="entry name" value="LmbE-like_dom_sf"/>
</dbReference>
<gene>
    <name evidence="2" type="ORF">FHS44_005343</name>
</gene>
<keyword evidence="1" id="KW-0862">Zinc</keyword>
<reference evidence="2 3" key="1">
    <citation type="submission" date="2020-08" db="EMBL/GenBank/DDBJ databases">
        <title>Genomic Encyclopedia of Type Strains, Phase III (KMG-III): the genomes of soil and plant-associated and newly described type strains.</title>
        <authorList>
            <person name="Whitman W."/>
        </authorList>
    </citation>
    <scope>NUCLEOTIDE SEQUENCE [LARGE SCALE GENOMIC DNA]</scope>
    <source>
        <strain evidence="2 3">CECT 8840</strain>
    </source>
</reference>
<dbReference type="RefSeq" id="WP_184719262.1">
    <property type="nucleotide sequence ID" value="NZ_JACHJP010000006.1"/>
</dbReference>